<dbReference type="Proteomes" id="UP000035159">
    <property type="component" value="Chromosome"/>
</dbReference>
<keyword evidence="2" id="KW-1185">Reference proteome</keyword>
<dbReference type="PATRIC" id="fig|1330330.3.peg.1093"/>
<dbReference type="EMBL" id="CP011232">
    <property type="protein sequence ID" value="AKI97354.1"/>
    <property type="molecule type" value="Genomic_DNA"/>
</dbReference>
<dbReference type="RefSeq" id="WP_047754488.1">
    <property type="nucleotide sequence ID" value="NZ_CAJUHA010000016.1"/>
</dbReference>
<sequence length="443" mass="50150">MKKFLAVFLVLFAFTILMAETIEIPITINKTTDSLVPVRISMNKLLDLVGIDFDANWDSIRFIDEEGAEVPYQIDDVDLNGKLSSGDYILVMLSGNAKVVVSDDFSVEAPTYDSDFYVNKTDDGVIVGNLTFRARINNKGLVRFEKFESVEGTIVDEIGIARIAGWVGSTYYVNGELGKHEEKTSGDFKVKEMKVLPAGPVAVTVVSRLDCDPFVGLEQIIVTSIFKNGDVISSNHFVFKTYADLMKLQNMITRPITDLSDDAVHMLPVFRRLVWADQLNITPLEYWAERNAIMNVNGKPYIVFPATDSMKPLWWGATYIFASQESWRSNYSPSKGIGVAEINPVKPIVYVNYEKWVNGNTWVYESREFRDGIFKWIPGEFEIYESTAGNVSTEMSDWPARFKAGDEVTFERYYDLYKSLNIPNAIEYLELRAIEIQSITIGE</sequence>
<evidence type="ECO:0000313" key="1">
    <source>
        <dbReference type="EMBL" id="AKI97354.1"/>
    </source>
</evidence>
<protein>
    <submittedName>
        <fullName evidence="1">Uncharacterized protein</fullName>
    </submittedName>
</protein>
<gene>
    <name evidence="1" type="ORF">IX53_05445</name>
</gene>
<dbReference type="KEGG" id="kpf:IX53_05445"/>
<name>A0A0G2ZCS3_9BACT</name>
<accession>A0A0G2ZCS3</accession>
<dbReference type="OrthoDB" id="43782at2"/>
<organism evidence="1 2">
    <name type="scientific">Kosmotoga pacifica</name>
    <dbReference type="NCBI Taxonomy" id="1330330"/>
    <lineage>
        <taxon>Bacteria</taxon>
        <taxon>Thermotogati</taxon>
        <taxon>Thermotogota</taxon>
        <taxon>Thermotogae</taxon>
        <taxon>Kosmotogales</taxon>
        <taxon>Kosmotogaceae</taxon>
        <taxon>Kosmotoga</taxon>
    </lineage>
</organism>
<evidence type="ECO:0000313" key="2">
    <source>
        <dbReference type="Proteomes" id="UP000035159"/>
    </source>
</evidence>
<dbReference type="AlphaFoldDB" id="A0A0G2ZCS3"/>
<proteinExistence type="predicted"/>
<reference evidence="1 2" key="1">
    <citation type="submission" date="2015-04" db="EMBL/GenBank/DDBJ databases">
        <title>Complete Genome Sequence of Kosmotoga pacifica SLHLJ1.</title>
        <authorList>
            <person name="Jiang L.J."/>
            <person name="Shao Z.Z."/>
            <person name="Jebbar M."/>
        </authorList>
    </citation>
    <scope>NUCLEOTIDE SEQUENCE [LARGE SCALE GENOMIC DNA]</scope>
    <source>
        <strain evidence="1 2">SLHLJ1</strain>
    </source>
</reference>